<reference evidence="2 3" key="1">
    <citation type="submission" date="2016-10" db="EMBL/GenBank/DDBJ databases">
        <authorList>
            <person name="de Groot N.N."/>
        </authorList>
    </citation>
    <scope>NUCLEOTIDE SEQUENCE [LARGE SCALE GENOMIC DNA]</scope>
    <source>
        <strain>J11</strain>
        <strain evidence="3">PG 39</strain>
    </source>
</reference>
<evidence type="ECO:0000313" key="3">
    <source>
        <dbReference type="Proteomes" id="UP000199065"/>
    </source>
</evidence>
<dbReference type="AlphaFoldDB" id="A0A1I2PGY2"/>
<organism evidence="2 3">
    <name type="scientific">Corynebacterium spheniscorum</name>
    <dbReference type="NCBI Taxonomy" id="185761"/>
    <lineage>
        <taxon>Bacteria</taxon>
        <taxon>Bacillati</taxon>
        <taxon>Actinomycetota</taxon>
        <taxon>Actinomycetes</taxon>
        <taxon>Mycobacteriales</taxon>
        <taxon>Corynebacteriaceae</taxon>
        <taxon>Corynebacterium</taxon>
    </lineage>
</organism>
<dbReference type="STRING" id="185761.SAMN05660282_00051"/>
<protein>
    <recommendedName>
        <fullName evidence="4">DUF3068 domain-containing protein</fullName>
    </recommendedName>
</protein>
<evidence type="ECO:0000256" key="1">
    <source>
        <dbReference type="SAM" id="Phobius"/>
    </source>
</evidence>
<dbReference type="Proteomes" id="UP000199065">
    <property type="component" value="Unassembled WGS sequence"/>
</dbReference>
<dbReference type="InterPro" id="IPR021424">
    <property type="entry name" value="PorA"/>
</dbReference>
<evidence type="ECO:0008006" key="4">
    <source>
        <dbReference type="Google" id="ProtNLM"/>
    </source>
</evidence>
<name>A0A1I2PGY2_9CORY</name>
<keyword evidence="1" id="KW-1133">Transmembrane helix</keyword>
<proteinExistence type="predicted"/>
<evidence type="ECO:0000313" key="2">
    <source>
        <dbReference type="EMBL" id="SFG15425.1"/>
    </source>
</evidence>
<dbReference type="RefSeq" id="WP_092283247.1">
    <property type="nucleotide sequence ID" value="NZ_FOPJ01000001.1"/>
</dbReference>
<gene>
    <name evidence="2" type="ORF">SAMN05660282_00051</name>
</gene>
<feature type="transmembrane region" description="Helical" evidence="1">
    <location>
        <begin position="285"/>
        <end position="306"/>
    </location>
</feature>
<dbReference type="Pfam" id="PF11271">
    <property type="entry name" value="PorA"/>
    <property type="match status" value="1"/>
</dbReference>
<keyword evidence="3" id="KW-1185">Reference proteome</keyword>
<sequence>MLPRSRVFSALLVGLGVALMVAGLLTPKLIHADPRIPLEPADVTLRLVDPEAKTRLLSDGRILTSPVTRQIHVQLQDPASADNVTENVGVSLLRDSYQEDRDRLISATVWNLNLDRGSAEIQEPLTVRDQLVGPSTSAPEALGALWMHFPLHPEKRAYPVLDDTLRAPVTAEFIGEEEHDGRQVMHYRQDIKAQNVHEHYQNFFTSTEIDGEELFLFHSGTRDLYVDAATGVIINIEEDVHDFYGTKDAKPREDVLKFRGELTEEAVAQRLAHAAELPKAETVKIWGWALLGIGAVLTLLALVGAFRGRV</sequence>
<keyword evidence="1" id="KW-0812">Transmembrane</keyword>
<keyword evidence="1" id="KW-0472">Membrane</keyword>
<dbReference type="EMBL" id="FOPJ01000001">
    <property type="protein sequence ID" value="SFG15425.1"/>
    <property type="molecule type" value="Genomic_DNA"/>
</dbReference>
<accession>A0A1I2PGY2</accession>
<dbReference type="OrthoDB" id="153031at2"/>